<dbReference type="AlphaFoldDB" id="K3WTQ3"/>
<keyword evidence="4" id="KW-1185">Reference proteome</keyword>
<evidence type="ECO:0000313" key="3">
    <source>
        <dbReference type="EnsemblProtists" id="PYU1_T008349"/>
    </source>
</evidence>
<keyword evidence="1" id="KW-0472">Membrane</keyword>
<feature type="transmembrane region" description="Helical" evidence="1">
    <location>
        <begin position="812"/>
        <end position="831"/>
    </location>
</feature>
<dbReference type="SUPFAM" id="SSF82866">
    <property type="entry name" value="Multidrug efflux transporter AcrB transmembrane domain"/>
    <property type="match status" value="2"/>
</dbReference>
<feature type="transmembrane region" description="Helical" evidence="1">
    <location>
        <begin position="872"/>
        <end position="898"/>
    </location>
</feature>
<dbReference type="Pfam" id="PF12349">
    <property type="entry name" value="Sterol-sensing"/>
    <property type="match status" value="1"/>
</dbReference>
<dbReference type="STRING" id="431595.K3WTQ3"/>
<accession>K3WTQ3</accession>
<reference evidence="3" key="3">
    <citation type="submission" date="2015-02" db="UniProtKB">
        <authorList>
            <consortium name="EnsemblProtists"/>
        </authorList>
    </citation>
    <scope>IDENTIFICATION</scope>
    <source>
        <strain evidence="3">DAOM BR144</strain>
    </source>
</reference>
<dbReference type="VEuPathDB" id="FungiDB:PYU1_G008333"/>
<dbReference type="PANTHER" id="PTHR45727">
    <property type="entry name" value="NPC INTRACELLULAR CHOLESTEROL TRANSPORTER 1"/>
    <property type="match status" value="1"/>
</dbReference>
<protein>
    <recommendedName>
        <fullName evidence="2">SSD domain-containing protein</fullName>
    </recommendedName>
</protein>
<reference evidence="4" key="1">
    <citation type="journal article" date="2010" name="Genome Biol.">
        <title>Genome sequence of the necrotrophic plant pathogen Pythium ultimum reveals original pathogenicity mechanisms and effector repertoire.</title>
        <authorList>
            <person name="Levesque C.A."/>
            <person name="Brouwer H."/>
            <person name="Cano L."/>
            <person name="Hamilton J.P."/>
            <person name="Holt C."/>
            <person name="Huitema E."/>
            <person name="Raffaele S."/>
            <person name="Robideau G.P."/>
            <person name="Thines M."/>
            <person name="Win J."/>
            <person name="Zerillo M.M."/>
            <person name="Beakes G.W."/>
            <person name="Boore J.L."/>
            <person name="Busam D."/>
            <person name="Dumas B."/>
            <person name="Ferriera S."/>
            <person name="Fuerstenberg S.I."/>
            <person name="Gachon C.M."/>
            <person name="Gaulin E."/>
            <person name="Govers F."/>
            <person name="Grenville-Briggs L."/>
            <person name="Horner N."/>
            <person name="Hostetler J."/>
            <person name="Jiang R.H."/>
            <person name="Johnson J."/>
            <person name="Krajaejun T."/>
            <person name="Lin H."/>
            <person name="Meijer H.J."/>
            <person name="Moore B."/>
            <person name="Morris P."/>
            <person name="Phuntmart V."/>
            <person name="Puiu D."/>
            <person name="Shetty J."/>
            <person name="Stajich J.E."/>
            <person name="Tripathy S."/>
            <person name="Wawra S."/>
            <person name="van West P."/>
            <person name="Whitty B.R."/>
            <person name="Coutinho P.M."/>
            <person name="Henrissat B."/>
            <person name="Martin F."/>
            <person name="Thomas P.D."/>
            <person name="Tyler B.M."/>
            <person name="De Vries R.P."/>
            <person name="Kamoun S."/>
            <person name="Yandell M."/>
            <person name="Tisserat N."/>
            <person name="Buell C.R."/>
        </authorList>
    </citation>
    <scope>NUCLEOTIDE SEQUENCE</scope>
    <source>
        <strain evidence="4">DAOM:BR144</strain>
    </source>
</reference>
<feature type="transmembrane region" description="Helical" evidence="1">
    <location>
        <begin position="340"/>
        <end position="363"/>
    </location>
</feature>
<keyword evidence="1" id="KW-1133">Transmembrane helix</keyword>
<feature type="transmembrane region" description="Helical" evidence="1">
    <location>
        <begin position="953"/>
        <end position="976"/>
    </location>
</feature>
<feature type="transmembrane region" description="Helical" evidence="1">
    <location>
        <begin position="838"/>
        <end position="860"/>
    </location>
</feature>
<feature type="transmembrane region" description="Helical" evidence="1">
    <location>
        <begin position="464"/>
        <end position="487"/>
    </location>
</feature>
<keyword evidence="1" id="KW-0812">Transmembrane</keyword>
<name>K3WTQ3_GLOUD</name>
<evidence type="ECO:0000259" key="2">
    <source>
        <dbReference type="PROSITE" id="PS50156"/>
    </source>
</evidence>
<dbReference type="InterPro" id="IPR053956">
    <property type="entry name" value="NPC1_MLD"/>
</dbReference>
<organism evidence="3 4">
    <name type="scientific">Globisporangium ultimum (strain ATCC 200006 / CBS 805.95 / DAOM BR144)</name>
    <name type="common">Pythium ultimum</name>
    <dbReference type="NCBI Taxonomy" id="431595"/>
    <lineage>
        <taxon>Eukaryota</taxon>
        <taxon>Sar</taxon>
        <taxon>Stramenopiles</taxon>
        <taxon>Oomycota</taxon>
        <taxon>Peronosporomycetes</taxon>
        <taxon>Pythiales</taxon>
        <taxon>Pythiaceae</taxon>
        <taxon>Globisporangium</taxon>
    </lineage>
</organism>
<dbReference type="Gene3D" id="1.20.1640.10">
    <property type="entry name" value="Multidrug efflux transporter AcrB transmembrane domain"/>
    <property type="match status" value="2"/>
</dbReference>
<evidence type="ECO:0000313" key="4">
    <source>
        <dbReference type="Proteomes" id="UP000019132"/>
    </source>
</evidence>
<dbReference type="GO" id="GO:0015918">
    <property type="term" value="P:sterol transport"/>
    <property type="evidence" value="ECO:0007669"/>
    <property type="project" value="TreeGrafter"/>
</dbReference>
<dbReference type="GO" id="GO:0032934">
    <property type="term" value="F:sterol binding"/>
    <property type="evidence" value="ECO:0007669"/>
    <property type="project" value="TreeGrafter"/>
</dbReference>
<dbReference type="EnsemblProtists" id="PYU1_T008349">
    <property type="protein sequence ID" value="PYU1_T008349"/>
    <property type="gene ID" value="PYU1_G008333"/>
</dbReference>
<reference evidence="4" key="2">
    <citation type="submission" date="2010-04" db="EMBL/GenBank/DDBJ databases">
        <authorList>
            <person name="Buell R."/>
            <person name="Hamilton J."/>
            <person name="Hostetler J."/>
        </authorList>
    </citation>
    <scope>NUCLEOTIDE SEQUENCE [LARGE SCALE GENOMIC DNA]</scope>
    <source>
        <strain evidence="4">DAOM:BR144</strain>
    </source>
</reference>
<sequence length="1009" mass="112685">MGAFFQLGKRCSRAPVRVSLAALVCSLVLCLGLVRMRVQTDPQELWVPPTSVAAQEQARFDALFHPFFRIQQLIFYVDDHDNANGPLAKACNTTDDLVQRKYLLKMAEIQSEIASAKMQSTAFPNVTLSLEDFCYRPIKDKGCLVTSPFQYWQANMSLLQSDPDIKLTTACQTTDPFLKEQSPCMDQNGIPVMRNVVFGGLTKDTCHENPDPCGEVTPQAKALMVTFLLRNNPENETYTTLVQEWEQKVFLEIAARASHVLSPAPLNPEIPLPSPPIFSEELAFDGMKLTYMAQRSIADSLVVQTSQNAFIVVTSYIVMFLYVSMSLGKWNDPIHSRFGVGITGILIVLLSLGISMGVCSALFQMEVTMITLEVVPFLVLAIGVDNMFILTNEFDRLKVLRGLSTTSMSSSRRNLEDENEQLQQVLGDTLSNVGPSILVAAVAECLAFVVGILTKIPALESFCAVAAVAVLADFVLQLTWFTSALVLDTKRVRARRYDLWPFVRQTVAFSPETQLKQQRRSLSSAGIGRSSTSSNSAGAIQTFVEKTYTPLLLKRSTKISVLVVAKLFVLLSLFGFRYLPLGLEQELAVPTDFYLHKYFETQTKLGEAGPIAYIVLEEGIDYTDGHVHADVNHLLDELSSLHEYIQLPIYSWLHTFNQWRQMRFFLKDKIDQGTCDCPVQPMDPFPYEQLNTTVSLYRSSNVTPNELFYPLVHTFTQISIDSACCKQYGLCGAQYEGDIVFTANSTTQKPDGIRGARLRFQVNAMKNQTMFINSYYYLHAVTQKWSQGRAASAFPYALYFVYYEQYTYIQGIAMQSVLLALAVVFVAVLVLMDNNVRLSVIVATCVWFMTVSQLGFLFLWNHVSSVSTSINAVSVVNLLACVGLGVEFCVHMAHQFAFSQRNRLGVTGTDHAKHALRSVGASIISGITLTKVCGIGVLAFAPSMLFRVYFFRMYMGIVIIGFFYGMAVLPVVLSMYGQRESRFAKNDLSRSFLLSEEQEDDEGGLFDAY</sequence>
<dbReference type="InterPro" id="IPR000731">
    <property type="entry name" value="SSD"/>
</dbReference>
<proteinExistence type="predicted"/>
<feature type="transmembrane region" description="Helical" evidence="1">
    <location>
        <begin position="559"/>
        <end position="579"/>
    </location>
</feature>
<dbReference type="OMA" id="WWFDVES"/>
<evidence type="ECO:0000256" key="1">
    <source>
        <dbReference type="SAM" id="Phobius"/>
    </source>
</evidence>
<dbReference type="PROSITE" id="PS50156">
    <property type="entry name" value="SSD"/>
    <property type="match status" value="1"/>
</dbReference>
<dbReference type="eggNOG" id="KOG1933">
    <property type="taxonomic scope" value="Eukaryota"/>
</dbReference>
<dbReference type="PANTHER" id="PTHR45727:SF9">
    <property type="entry name" value="SSD DOMAIN-CONTAINING PROTEIN"/>
    <property type="match status" value="1"/>
</dbReference>
<feature type="transmembrane region" description="Helical" evidence="1">
    <location>
        <begin position="369"/>
        <end position="391"/>
    </location>
</feature>
<dbReference type="Proteomes" id="UP000019132">
    <property type="component" value="Unassembled WGS sequence"/>
</dbReference>
<dbReference type="InterPro" id="IPR053958">
    <property type="entry name" value="HMGCR/SNAP/NPC1-like_SSD"/>
</dbReference>
<dbReference type="InParanoid" id="K3WTQ3"/>
<feature type="domain" description="SSD" evidence="2">
    <location>
        <begin position="308"/>
        <end position="487"/>
    </location>
</feature>
<dbReference type="Pfam" id="PF22314">
    <property type="entry name" value="NPC1_MLD"/>
    <property type="match status" value="1"/>
</dbReference>
<feature type="transmembrane region" description="Helical" evidence="1">
    <location>
        <begin position="309"/>
        <end position="328"/>
    </location>
</feature>
<dbReference type="EMBL" id="GL376613">
    <property type="status" value="NOT_ANNOTATED_CDS"/>
    <property type="molecule type" value="Genomic_DNA"/>
</dbReference>
<dbReference type="HOGENOM" id="CLU_002359_0_1_1"/>
<feature type="transmembrane region" description="Helical" evidence="1">
    <location>
        <begin position="919"/>
        <end position="941"/>
    </location>
</feature>
<dbReference type="GO" id="GO:0016020">
    <property type="term" value="C:membrane"/>
    <property type="evidence" value="ECO:0007669"/>
    <property type="project" value="TreeGrafter"/>
</dbReference>